<organism evidence="5 6">
    <name type="scientific">Candidatus Thalassospirochaeta sargassi</name>
    <dbReference type="NCBI Taxonomy" id="3119039"/>
    <lineage>
        <taxon>Bacteria</taxon>
        <taxon>Pseudomonadati</taxon>
        <taxon>Spirochaetota</taxon>
        <taxon>Spirochaetia</taxon>
        <taxon>Spirochaetales</taxon>
        <taxon>Spirochaetaceae</taxon>
        <taxon>Candidatus Thalassospirochaeta</taxon>
    </lineage>
</organism>
<accession>A0AAJ1IER7</accession>
<dbReference type="AlphaFoldDB" id="A0AAJ1IER7"/>
<dbReference type="PANTHER" id="PTHR43825:SF1">
    <property type="entry name" value="TRANSKETOLASE-LIKE PYRIMIDINE-BINDING DOMAIN-CONTAINING PROTEIN"/>
    <property type="match status" value="1"/>
</dbReference>
<dbReference type="EMBL" id="JAQQAL010000012">
    <property type="protein sequence ID" value="MDC7226493.1"/>
    <property type="molecule type" value="Genomic_DNA"/>
</dbReference>
<dbReference type="InterPro" id="IPR029061">
    <property type="entry name" value="THDP-binding"/>
</dbReference>
<comment type="cofactor">
    <cofactor evidence="1">
        <name>thiamine diphosphate</name>
        <dbReference type="ChEBI" id="CHEBI:58937"/>
    </cofactor>
</comment>
<dbReference type="SUPFAM" id="SSF52518">
    <property type="entry name" value="Thiamin diphosphate-binding fold (THDP-binding)"/>
    <property type="match status" value="1"/>
</dbReference>
<dbReference type="SUPFAM" id="SSF52922">
    <property type="entry name" value="TK C-terminal domain-like"/>
    <property type="match status" value="1"/>
</dbReference>
<evidence type="ECO:0000256" key="2">
    <source>
        <dbReference type="ARBA" id="ARBA00007131"/>
    </source>
</evidence>
<comment type="caution">
    <text evidence="5">The sequence shown here is derived from an EMBL/GenBank/DDBJ whole genome shotgun (WGS) entry which is preliminary data.</text>
</comment>
<keyword evidence="3" id="KW-0786">Thiamine pyrophosphate</keyword>
<protein>
    <submittedName>
        <fullName evidence="5">Transketolase C-terminal domain-containing protein</fullName>
    </submittedName>
</protein>
<dbReference type="InterPro" id="IPR033248">
    <property type="entry name" value="Transketolase_C"/>
</dbReference>
<evidence type="ECO:0000313" key="6">
    <source>
        <dbReference type="Proteomes" id="UP001221217"/>
    </source>
</evidence>
<dbReference type="SMART" id="SM00861">
    <property type="entry name" value="Transket_pyr"/>
    <property type="match status" value="1"/>
</dbReference>
<evidence type="ECO:0000256" key="3">
    <source>
        <dbReference type="ARBA" id="ARBA00023052"/>
    </source>
</evidence>
<evidence type="ECO:0000313" key="5">
    <source>
        <dbReference type="EMBL" id="MDC7226493.1"/>
    </source>
</evidence>
<feature type="domain" description="Transketolase-like pyrimidine-binding" evidence="4">
    <location>
        <begin position="15"/>
        <end position="181"/>
    </location>
</feature>
<name>A0AAJ1IER7_9SPIO</name>
<proteinExistence type="inferred from homology"/>
<reference evidence="5 6" key="1">
    <citation type="submission" date="2022-12" db="EMBL/GenBank/DDBJ databases">
        <title>Metagenome assembled genome from gulf of manar.</title>
        <authorList>
            <person name="Kohli P."/>
            <person name="Pk S."/>
            <person name="Venkata Ramana C."/>
            <person name="Sasikala C."/>
        </authorList>
    </citation>
    <scope>NUCLEOTIDE SEQUENCE [LARGE SCALE GENOMIC DNA]</scope>
    <source>
        <strain evidence="5">JB008</strain>
    </source>
</reference>
<dbReference type="InterPro" id="IPR005475">
    <property type="entry name" value="Transketolase-like_Pyr-bd"/>
</dbReference>
<dbReference type="InterPro" id="IPR009014">
    <property type="entry name" value="Transketo_C/PFOR_II"/>
</dbReference>
<dbReference type="InterPro" id="IPR051157">
    <property type="entry name" value="PDH/Transketolase"/>
</dbReference>
<gene>
    <name evidence="5" type="ORF">PQJ61_06990</name>
</gene>
<dbReference type="CDD" id="cd07033">
    <property type="entry name" value="TPP_PYR_DXS_TK_like"/>
    <property type="match status" value="1"/>
</dbReference>
<evidence type="ECO:0000256" key="1">
    <source>
        <dbReference type="ARBA" id="ARBA00001964"/>
    </source>
</evidence>
<dbReference type="PANTHER" id="PTHR43825">
    <property type="entry name" value="PYRUVATE DEHYDROGENASE E1 COMPONENT"/>
    <property type="match status" value="1"/>
</dbReference>
<comment type="similarity">
    <text evidence="2">Belongs to the transketolase family.</text>
</comment>
<dbReference type="Gene3D" id="3.40.50.920">
    <property type="match status" value="1"/>
</dbReference>
<dbReference type="Pfam" id="PF02779">
    <property type="entry name" value="Transket_pyr"/>
    <property type="match status" value="1"/>
</dbReference>
<sequence length="321" mass="34684">MSNIPLDKLQDWSKQGHRTVMGDSLVMLAAEKPEMVTVTADLTPTARLVDFQEKYPDRFFDVGIAEQNLIDFSAGLAVEGLIPYAVDMAAIVPMRPAEQMRMALGYMNLNAKVISIEAGVRFGPLGNTHYGMDDIAVTRAIPNFTVMSPSDPLSIYKTIFAIAEHDGPVYVRLTGGPGFPIMYPEDFDFQIGKAVEYKEGSQVALISTGSMLGPAAEAAGTLEAKGISTRVVDMHTIKPLDTDMLDKVFAENRLIVTVEEHNCIGGLGSAVAEYKAGVEGAPRQVMASLGDEFKKIGDYKFKLKQSGLTAEDIAALAEANL</sequence>
<dbReference type="Pfam" id="PF02780">
    <property type="entry name" value="Transketolase_C"/>
    <property type="match status" value="1"/>
</dbReference>
<dbReference type="Gene3D" id="3.40.50.970">
    <property type="match status" value="1"/>
</dbReference>
<evidence type="ECO:0000259" key="4">
    <source>
        <dbReference type="SMART" id="SM00861"/>
    </source>
</evidence>
<dbReference type="FunFam" id="3.40.50.970:FF:000129">
    <property type="entry name" value="Transketolase"/>
    <property type="match status" value="1"/>
</dbReference>
<dbReference type="Proteomes" id="UP001221217">
    <property type="component" value="Unassembled WGS sequence"/>
</dbReference>